<dbReference type="GeneID" id="20211014"/>
<dbReference type="Proteomes" id="UP000015101">
    <property type="component" value="Unassembled WGS sequence"/>
</dbReference>
<dbReference type="PANTHER" id="PTHR12276:SF45">
    <property type="entry name" value="CLATHRIN INTERACTOR 1"/>
    <property type="match status" value="1"/>
</dbReference>
<accession>T1FQB7</accession>
<dbReference type="GO" id="GO:0030276">
    <property type="term" value="F:clathrin binding"/>
    <property type="evidence" value="ECO:0000318"/>
    <property type="project" value="GO_Central"/>
</dbReference>
<feature type="compositionally biased region" description="Basic and acidic residues" evidence="1">
    <location>
        <begin position="229"/>
        <end position="243"/>
    </location>
</feature>
<dbReference type="KEGG" id="hro:HELRODRAFT_188744"/>
<dbReference type="AlphaFoldDB" id="T1FQB7"/>
<proteinExistence type="predicted"/>
<keyword evidence="5" id="KW-1185">Reference proteome</keyword>
<dbReference type="RefSeq" id="XP_009019944.1">
    <property type="nucleotide sequence ID" value="XM_009021696.1"/>
</dbReference>
<evidence type="ECO:0000313" key="4">
    <source>
        <dbReference type="EnsemblMetazoa" id="HelroP188744"/>
    </source>
</evidence>
<sequence>MDIAKGIAEKVTQMVMNYSEIEMKVREATNDEPWGPTGVLLQELARETNGYEGYADVMCMLWRRMLHDNKKQWRRVYKSLVVLSYLLKHGSDMVVESAHEHFYDIKSLLHFKCLDETGKDHGVNVRQKVKDIVDLLDDAEKLRSARDVASKNANKIIGFSKELADNHIDKWRTSGDDYTSDYNNTSGSYRDYRDNADYGDDDKYDNVYHRDSNNNNSNNNNNNNNNDNKYYDESNSRKDVRNDEADDIDDEDFDPRKDESGRNNNNNKRNNINNNKSNNNNNKSSNNNNTSKLKNKNINNDIKIKLEIKVPNAPTGTEADTGFGEFSEFTPDANNNITNNSLLTFDINNSNDRSPPTNNNSNEICDILGINDLDPLNHGGSSNNNIIVNNNIINTTTPPCINNNNNNMLTNLTYNSNSSNFVALQQQQAFLTQRPMLQQSYLPQQQMLITQQQQQRLQQQQQYHRQLSYPFAHQLSPTSPTFNPIGHYQPAIFSSQPIRNQIIGSPSAMSTNYNDKSLI</sequence>
<dbReference type="STRING" id="6412.T1FQB7"/>
<dbReference type="SUPFAM" id="SSF48464">
    <property type="entry name" value="ENTH/VHS domain"/>
    <property type="match status" value="1"/>
</dbReference>
<dbReference type="GO" id="GO:0030125">
    <property type="term" value="C:clathrin vesicle coat"/>
    <property type="evidence" value="ECO:0000318"/>
    <property type="project" value="GO_Central"/>
</dbReference>
<dbReference type="GO" id="GO:0005768">
    <property type="term" value="C:endosome"/>
    <property type="evidence" value="ECO:0000318"/>
    <property type="project" value="GO_Central"/>
</dbReference>
<dbReference type="OrthoDB" id="4033880at2759"/>
<dbReference type="InterPro" id="IPR013809">
    <property type="entry name" value="ENTH"/>
</dbReference>
<feature type="compositionally biased region" description="Polar residues" evidence="1">
    <location>
        <begin position="176"/>
        <end position="188"/>
    </location>
</feature>
<evidence type="ECO:0000259" key="2">
    <source>
        <dbReference type="PROSITE" id="PS50942"/>
    </source>
</evidence>
<dbReference type="CDD" id="cd16989">
    <property type="entry name" value="ENTH_EpsinR"/>
    <property type="match status" value="1"/>
</dbReference>
<dbReference type="FunFam" id="1.25.40.90:FF:000006">
    <property type="entry name" value="Clathrin interactor 1"/>
    <property type="match status" value="1"/>
</dbReference>
<dbReference type="Gene3D" id="1.25.40.90">
    <property type="match status" value="1"/>
</dbReference>
<gene>
    <name evidence="4" type="primary">20211014</name>
    <name evidence="3" type="ORF">HELRODRAFT_188744</name>
</gene>
<dbReference type="eggNOG" id="KOG2057">
    <property type="taxonomic scope" value="Eukaryota"/>
</dbReference>
<protein>
    <recommendedName>
        <fullName evidence="2">ENTH domain-containing protein</fullName>
    </recommendedName>
</protein>
<dbReference type="HOGENOM" id="CLU_525068_0_0_1"/>
<evidence type="ECO:0000256" key="1">
    <source>
        <dbReference type="SAM" id="MobiDB-lite"/>
    </source>
</evidence>
<organism evidence="4 5">
    <name type="scientific">Helobdella robusta</name>
    <name type="common">Californian leech</name>
    <dbReference type="NCBI Taxonomy" id="6412"/>
    <lineage>
        <taxon>Eukaryota</taxon>
        <taxon>Metazoa</taxon>
        <taxon>Spiralia</taxon>
        <taxon>Lophotrochozoa</taxon>
        <taxon>Annelida</taxon>
        <taxon>Clitellata</taxon>
        <taxon>Hirudinea</taxon>
        <taxon>Rhynchobdellida</taxon>
        <taxon>Glossiphoniidae</taxon>
        <taxon>Helobdella</taxon>
    </lineage>
</organism>
<dbReference type="EMBL" id="AMQM01000925">
    <property type="status" value="NOT_ANNOTATED_CDS"/>
    <property type="molecule type" value="Genomic_DNA"/>
</dbReference>
<feature type="domain" description="ENTH" evidence="2">
    <location>
        <begin position="13"/>
        <end position="146"/>
    </location>
</feature>
<feature type="compositionally biased region" description="Low complexity" evidence="1">
    <location>
        <begin position="263"/>
        <end position="296"/>
    </location>
</feature>
<dbReference type="CTD" id="20211014"/>
<feature type="region of interest" description="Disordered" evidence="1">
    <location>
        <begin position="173"/>
        <end position="296"/>
    </location>
</feature>
<dbReference type="PROSITE" id="PS50942">
    <property type="entry name" value="ENTH"/>
    <property type="match status" value="1"/>
</dbReference>
<name>T1FQB7_HELRO</name>
<feature type="compositionally biased region" description="Low complexity" evidence="1">
    <location>
        <begin position="213"/>
        <end position="228"/>
    </location>
</feature>
<evidence type="ECO:0000313" key="5">
    <source>
        <dbReference type="Proteomes" id="UP000015101"/>
    </source>
</evidence>
<dbReference type="GO" id="GO:0005543">
    <property type="term" value="F:phospholipid binding"/>
    <property type="evidence" value="ECO:0000318"/>
    <property type="project" value="GO_Central"/>
</dbReference>
<feature type="compositionally biased region" description="Acidic residues" evidence="1">
    <location>
        <begin position="244"/>
        <end position="253"/>
    </location>
</feature>
<dbReference type="GO" id="GO:0006897">
    <property type="term" value="P:endocytosis"/>
    <property type="evidence" value="ECO:0000318"/>
    <property type="project" value="GO_Central"/>
</dbReference>
<dbReference type="InterPro" id="IPR008942">
    <property type="entry name" value="ENTH_VHS"/>
</dbReference>
<dbReference type="EnsemblMetazoa" id="HelroT188744">
    <property type="protein sequence ID" value="HelroP188744"/>
    <property type="gene ID" value="HelroG188744"/>
</dbReference>
<reference evidence="3 5" key="2">
    <citation type="journal article" date="2013" name="Nature">
        <title>Insights into bilaterian evolution from three spiralian genomes.</title>
        <authorList>
            <person name="Simakov O."/>
            <person name="Marletaz F."/>
            <person name="Cho S.J."/>
            <person name="Edsinger-Gonzales E."/>
            <person name="Havlak P."/>
            <person name="Hellsten U."/>
            <person name="Kuo D.H."/>
            <person name="Larsson T."/>
            <person name="Lv J."/>
            <person name="Arendt D."/>
            <person name="Savage R."/>
            <person name="Osoegawa K."/>
            <person name="de Jong P."/>
            <person name="Grimwood J."/>
            <person name="Chapman J.A."/>
            <person name="Shapiro H."/>
            <person name="Aerts A."/>
            <person name="Otillar R.P."/>
            <person name="Terry A.Y."/>
            <person name="Boore J.L."/>
            <person name="Grigoriev I.V."/>
            <person name="Lindberg D.R."/>
            <person name="Seaver E.C."/>
            <person name="Weisblat D.A."/>
            <person name="Putnam N.H."/>
            <person name="Rokhsar D.S."/>
        </authorList>
    </citation>
    <scope>NUCLEOTIDE SEQUENCE</scope>
</reference>
<dbReference type="PANTHER" id="PTHR12276">
    <property type="entry name" value="EPSIN/ENT-RELATED"/>
    <property type="match status" value="1"/>
</dbReference>
<dbReference type="GO" id="GO:0005886">
    <property type="term" value="C:plasma membrane"/>
    <property type="evidence" value="ECO:0000318"/>
    <property type="project" value="GO_Central"/>
</dbReference>
<dbReference type="EMBL" id="KB096742">
    <property type="protein sequence ID" value="ESO02536.1"/>
    <property type="molecule type" value="Genomic_DNA"/>
</dbReference>
<evidence type="ECO:0000313" key="3">
    <source>
        <dbReference type="EMBL" id="ESO02536.1"/>
    </source>
</evidence>
<reference evidence="4" key="3">
    <citation type="submission" date="2015-06" db="UniProtKB">
        <authorList>
            <consortium name="EnsemblMetazoa"/>
        </authorList>
    </citation>
    <scope>IDENTIFICATION</scope>
</reference>
<dbReference type="InParanoid" id="T1FQB7"/>
<reference evidence="5" key="1">
    <citation type="submission" date="2012-12" db="EMBL/GenBank/DDBJ databases">
        <authorList>
            <person name="Hellsten U."/>
            <person name="Grimwood J."/>
            <person name="Chapman J.A."/>
            <person name="Shapiro H."/>
            <person name="Aerts A."/>
            <person name="Otillar R.P."/>
            <person name="Terry A.Y."/>
            <person name="Boore J.L."/>
            <person name="Simakov O."/>
            <person name="Marletaz F."/>
            <person name="Cho S.-J."/>
            <person name="Edsinger-Gonzales E."/>
            <person name="Havlak P."/>
            <person name="Kuo D.-H."/>
            <person name="Larsson T."/>
            <person name="Lv J."/>
            <person name="Arendt D."/>
            <person name="Savage R."/>
            <person name="Osoegawa K."/>
            <person name="de Jong P."/>
            <person name="Lindberg D.R."/>
            <person name="Seaver E.C."/>
            <person name="Weisblat D.A."/>
            <person name="Putnam N.H."/>
            <person name="Grigoriev I.V."/>
            <person name="Rokhsar D.S."/>
        </authorList>
    </citation>
    <scope>NUCLEOTIDE SEQUENCE</scope>
</reference>
<dbReference type="SMART" id="SM00273">
    <property type="entry name" value="ENTH"/>
    <property type="match status" value="1"/>
</dbReference>
<dbReference type="Pfam" id="PF01417">
    <property type="entry name" value="ENTH"/>
    <property type="match status" value="1"/>
</dbReference>